<dbReference type="Gene3D" id="1.10.10.10">
    <property type="entry name" value="Winged helix-like DNA-binding domain superfamily/Winged helix DNA-binding domain"/>
    <property type="match status" value="1"/>
</dbReference>
<evidence type="ECO:0000256" key="3">
    <source>
        <dbReference type="ARBA" id="ARBA00023163"/>
    </source>
</evidence>
<dbReference type="Proteomes" id="UP000075787">
    <property type="component" value="Unassembled WGS sequence"/>
</dbReference>
<dbReference type="PANTHER" id="PTHR33204">
    <property type="entry name" value="TRANSCRIPTIONAL REGULATOR, MARR FAMILY"/>
    <property type="match status" value="1"/>
</dbReference>
<protein>
    <submittedName>
        <fullName evidence="5">Transcriptional regulator</fullName>
    </submittedName>
</protein>
<evidence type="ECO:0000313" key="6">
    <source>
        <dbReference type="Proteomes" id="UP000075787"/>
    </source>
</evidence>
<dbReference type="InterPro" id="IPR036388">
    <property type="entry name" value="WH-like_DNA-bd_sf"/>
</dbReference>
<accession>A0A162K308</accession>
<dbReference type="InterPro" id="IPR002577">
    <property type="entry name" value="HTH_HxlR"/>
</dbReference>
<feature type="domain" description="HTH hxlR-type" evidence="4">
    <location>
        <begin position="11"/>
        <end position="108"/>
    </location>
</feature>
<sequence>MAREPLDRMNCSIAHALDVVGSIDGFLILRNAFNGMRTFDAFQDHLGLSSSVLSTRLKQMTEAGILRKTPSPTDGRSYEYRLTEQGLGLYPVMVALLHWGERWTPDPGGERMFLTETATGRPVAQMAVRSEDGRPLRPQEITAVAGPGADDKIRQLVGWRRRP</sequence>
<keyword evidence="3" id="KW-0804">Transcription</keyword>
<keyword evidence="1" id="KW-0805">Transcription regulation</keyword>
<dbReference type="InterPro" id="IPR036390">
    <property type="entry name" value="WH_DNA-bd_sf"/>
</dbReference>
<organism evidence="5 6">
    <name type="scientific">Tistrella mobilis</name>
    <dbReference type="NCBI Taxonomy" id="171437"/>
    <lineage>
        <taxon>Bacteria</taxon>
        <taxon>Pseudomonadati</taxon>
        <taxon>Pseudomonadota</taxon>
        <taxon>Alphaproteobacteria</taxon>
        <taxon>Geminicoccales</taxon>
        <taxon>Geminicoccaceae</taxon>
        <taxon>Tistrella</taxon>
    </lineage>
</organism>
<dbReference type="OrthoDB" id="9782219at2"/>
<dbReference type="GeneID" id="97242741"/>
<dbReference type="PANTHER" id="PTHR33204:SF18">
    <property type="entry name" value="TRANSCRIPTIONAL REGULATORY PROTEIN"/>
    <property type="match status" value="1"/>
</dbReference>
<dbReference type="AlphaFoldDB" id="A0A162K308"/>
<dbReference type="PROSITE" id="PS51118">
    <property type="entry name" value="HTH_HXLR"/>
    <property type="match status" value="1"/>
</dbReference>
<evidence type="ECO:0000313" key="5">
    <source>
        <dbReference type="EMBL" id="KYO50385.1"/>
    </source>
</evidence>
<comment type="caution">
    <text evidence="5">The sequence shown here is derived from an EMBL/GenBank/DDBJ whole genome shotgun (WGS) entry which is preliminary data.</text>
</comment>
<evidence type="ECO:0000256" key="1">
    <source>
        <dbReference type="ARBA" id="ARBA00023015"/>
    </source>
</evidence>
<keyword evidence="2" id="KW-0238">DNA-binding</keyword>
<evidence type="ECO:0000256" key="2">
    <source>
        <dbReference type="ARBA" id="ARBA00023125"/>
    </source>
</evidence>
<dbReference type="Pfam" id="PF01638">
    <property type="entry name" value="HxlR"/>
    <property type="match status" value="1"/>
</dbReference>
<dbReference type="GO" id="GO:0003677">
    <property type="term" value="F:DNA binding"/>
    <property type="evidence" value="ECO:0007669"/>
    <property type="project" value="UniProtKB-KW"/>
</dbReference>
<evidence type="ECO:0000259" key="4">
    <source>
        <dbReference type="PROSITE" id="PS51118"/>
    </source>
</evidence>
<dbReference type="EMBL" id="LPZR01000200">
    <property type="protein sequence ID" value="KYO50385.1"/>
    <property type="molecule type" value="Genomic_DNA"/>
</dbReference>
<gene>
    <name evidence="5" type="ORF">AUP44_13345</name>
</gene>
<dbReference type="RefSeq" id="WP_014744359.1">
    <property type="nucleotide sequence ID" value="NZ_CP121027.1"/>
</dbReference>
<reference evidence="5 6" key="1">
    <citation type="submission" date="2015-12" db="EMBL/GenBank/DDBJ databases">
        <title>Genome sequence of Tistrella mobilis MCCC 1A02139.</title>
        <authorList>
            <person name="Lu L."/>
            <person name="Lai Q."/>
            <person name="Shao Z."/>
            <person name="Qian P."/>
        </authorList>
    </citation>
    <scope>NUCLEOTIDE SEQUENCE [LARGE SCALE GENOMIC DNA]</scope>
    <source>
        <strain evidence="5 6">MCCC 1A02139</strain>
    </source>
</reference>
<dbReference type="SUPFAM" id="SSF46785">
    <property type="entry name" value="Winged helix' DNA-binding domain"/>
    <property type="match status" value="1"/>
</dbReference>
<name>A0A162K308_9PROT</name>
<proteinExistence type="predicted"/>